<comment type="caution">
    <text evidence="1">The sequence shown here is derived from an EMBL/GenBank/DDBJ whole genome shotgun (WGS) entry which is preliminary data.</text>
</comment>
<dbReference type="RefSeq" id="WP_005194352.1">
    <property type="nucleotide sequence ID" value="NZ_CP136136.1"/>
</dbReference>
<evidence type="ECO:0000313" key="1">
    <source>
        <dbReference type="EMBL" id="MDG6781225.1"/>
    </source>
</evidence>
<protein>
    <recommendedName>
        <fullName evidence="2">Ferredoxin</fullName>
    </recommendedName>
</protein>
<dbReference type="EMBL" id="JARUXG010000004">
    <property type="protein sequence ID" value="MDG6781225.1"/>
    <property type="molecule type" value="Genomic_DNA"/>
</dbReference>
<accession>A0AAW6RA21</accession>
<organism evidence="1">
    <name type="scientific">Gordonia rubripertincta</name>
    <name type="common">Rhodococcus corallinus</name>
    <dbReference type="NCBI Taxonomy" id="36822"/>
    <lineage>
        <taxon>Bacteria</taxon>
        <taxon>Bacillati</taxon>
        <taxon>Actinomycetota</taxon>
        <taxon>Actinomycetes</taxon>
        <taxon>Mycobacteriales</taxon>
        <taxon>Gordoniaceae</taxon>
        <taxon>Gordonia</taxon>
    </lineage>
</organism>
<gene>
    <name evidence="1" type="ORF">QBL07_10310</name>
</gene>
<proteinExistence type="predicted"/>
<sequence>MTMQPISCQGCGREVLVEKFSAAHTSIQWPFDARECPFIAARDAAGTAAGFGANTHGCEQLLRTIDQAFAEQSLTESGIELPVGQNVPRLH</sequence>
<evidence type="ECO:0008006" key="2">
    <source>
        <dbReference type="Google" id="ProtNLM"/>
    </source>
</evidence>
<reference evidence="1" key="1">
    <citation type="submission" date="2023-04" db="EMBL/GenBank/DDBJ databases">
        <title>Characterization and analysis of the complete genome of Gordonia rubripertincta 112, the degrader of aromatic and aliphatic compounds.</title>
        <authorList>
            <person name="Frantsuzova E."/>
            <person name="Bogun A."/>
            <person name="Delegan Y."/>
        </authorList>
    </citation>
    <scope>NUCLEOTIDE SEQUENCE</scope>
    <source>
        <strain evidence="1">112</strain>
    </source>
</reference>
<dbReference type="AlphaFoldDB" id="A0AAW6RA21"/>
<name>A0AAW6RA21_GORRU</name>